<dbReference type="Proteomes" id="UP000242175">
    <property type="component" value="Chromosome small"/>
</dbReference>
<sequence length="85" mass="9879">MFYKKIKTANEGNGLYQIYRKKGWNLNWTLCNLSCILFLTGCTPTIKVVTDDKPIEVNLNVKVEHEINIKVDKQIDSLMDNKNIF</sequence>
<dbReference type="OrthoDB" id="9807866at2"/>
<organism evidence="1 2">
    <name type="scientific">Paraphotobacterium marinum</name>
    <dbReference type="NCBI Taxonomy" id="1755811"/>
    <lineage>
        <taxon>Bacteria</taxon>
        <taxon>Pseudomonadati</taxon>
        <taxon>Pseudomonadota</taxon>
        <taxon>Gammaproteobacteria</taxon>
        <taxon>Vibrionales</taxon>
        <taxon>Vibrionaceae</taxon>
        <taxon>Paraphotobacterium</taxon>
    </lineage>
</organism>
<protein>
    <recommendedName>
        <fullName evidence="3">Lipoprotein</fullName>
    </recommendedName>
</protein>
<proteinExistence type="predicted"/>
<dbReference type="RefSeq" id="WP_089074366.1">
    <property type="nucleotide sequence ID" value="NZ_CBCSAM010000004.1"/>
</dbReference>
<dbReference type="KEGG" id="pmai:CF386_10385"/>
<evidence type="ECO:0000313" key="2">
    <source>
        <dbReference type="Proteomes" id="UP000242175"/>
    </source>
</evidence>
<accession>A0A220VGB1</accession>
<gene>
    <name evidence="1" type="ORF">CF386_10385</name>
</gene>
<reference evidence="1 2" key="1">
    <citation type="journal article" date="2016" name="Int. J. Syst. Evol. Microbiol.">
        <title>Paraphotobacterium marinum gen. nov., sp. nov., a member of the family Vibrionaceae, isolated from surface seawater.</title>
        <authorList>
            <person name="Huang Z."/>
            <person name="Dong C."/>
            <person name="Shao Z."/>
        </authorList>
    </citation>
    <scope>NUCLEOTIDE SEQUENCE [LARGE SCALE GENOMIC DNA]</scope>
    <source>
        <strain evidence="1 2">NSCS20N07D</strain>
    </source>
</reference>
<name>A0A220VGB1_9GAMM</name>
<dbReference type="Pfam" id="PF13617">
    <property type="entry name" value="Lipoprotein_19"/>
    <property type="match status" value="1"/>
</dbReference>
<evidence type="ECO:0008006" key="3">
    <source>
        <dbReference type="Google" id="ProtNLM"/>
    </source>
</evidence>
<dbReference type="EMBL" id="CP022356">
    <property type="protein sequence ID" value="ASK79458.1"/>
    <property type="molecule type" value="Genomic_DNA"/>
</dbReference>
<keyword evidence="2" id="KW-1185">Reference proteome</keyword>
<evidence type="ECO:0000313" key="1">
    <source>
        <dbReference type="EMBL" id="ASK79458.1"/>
    </source>
</evidence>
<dbReference type="AlphaFoldDB" id="A0A220VGB1"/>
<dbReference type="InterPro" id="IPR025985">
    <property type="entry name" value="YnbE"/>
</dbReference>